<evidence type="ECO:0000313" key="3">
    <source>
        <dbReference type="Proteomes" id="UP000198855"/>
    </source>
</evidence>
<dbReference type="OrthoDB" id="2625651at2"/>
<sequence>MIVIEISAFVMVMLGWSIIRVQKFRSLNQPNAAVLYSCLMGICAISGSLLIAHVPLPSTTTPLRIIFEPFGEMILQQ</sequence>
<keyword evidence="1" id="KW-0812">Transmembrane</keyword>
<accession>A0A1I1UZU6</accession>
<evidence type="ECO:0000313" key="2">
    <source>
        <dbReference type="EMBL" id="SFD76149.1"/>
    </source>
</evidence>
<keyword evidence="1" id="KW-1133">Transmembrane helix</keyword>
<protein>
    <submittedName>
        <fullName evidence="2">Uncharacterized protein</fullName>
    </submittedName>
</protein>
<dbReference type="Proteomes" id="UP000198855">
    <property type="component" value="Unassembled WGS sequence"/>
</dbReference>
<name>A0A1I1UZU6_9BACL</name>
<feature type="transmembrane region" description="Helical" evidence="1">
    <location>
        <begin position="6"/>
        <end position="21"/>
    </location>
</feature>
<feature type="transmembrane region" description="Helical" evidence="1">
    <location>
        <begin position="33"/>
        <end position="54"/>
    </location>
</feature>
<reference evidence="3" key="1">
    <citation type="submission" date="2016-10" db="EMBL/GenBank/DDBJ databases">
        <authorList>
            <person name="Varghese N."/>
            <person name="Submissions S."/>
        </authorList>
    </citation>
    <scope>NUCLEOTIDE SEQUENCE [LARGE SCALE GENOMIC DNA]</scope>
    <source>
        <strain evidence="3">CGMCC 1.10784</strain>
    </source>
</reference>
<organism evidence="2 3">
    <name type="scientific">Paenibacillus catalpae</name>
    <dbReference type="NCBI Taxonomy" id="1045775"/>
    <lineage>
        <taxon>Bacteria</taxon>
        <taxon>Bacillati</taxon>
        <taxon>Bacillota</taxon>
        <taxon>Bacilli</taxon>
        <taxon>Bacillales</taxon>
        <taxon>Paenibacillaceae</taxon>
        <taxon>Paenibacillus</taxon>
    </lineage>
</organism>
<dbReference type="STRING" id="1045775.SAMN05216378_1310"/>
<keyword evidence="1" id="KW-0472">Membrane</keyword>
<dbReference type="RefSeq" id="WP_091182314.1">
    <property type="nucleotide sequence ID" value="NZ_FOMT01000001.1"/>
</dbReference>
<keyword evidence="3" id="KW-1185">Reference proteome</keyword>
<proteinExistence type="predicted"/>
<dbReference type="EMBL" id="FOMT01000001">
    <property type="protein sequence ID" value="SFD76149.1"/>
    <property type="molecule type" value="Genomic_DNA"/>
</dbReference>
<dbReference type="AlphaFoldDB" id="A0A1I1UZU6"/>
<evidence type="ECO:0000256" key="1">
    <source>
        <dbReference type="SAM" id="Phobius"/>
    </source>
</evidence>
<gene>
    <name evidence="2" type="ORF">SAMN05216378_1310</name>
</gene>